<proteinExistence type="predicted"/>
<dbReference type="EMBL" id="CATQJA010002709">
    <property type="protein sequence ID" value="CAJ0587232.1"/>
    <property type="molecule type" value="Genomic_DNA"/>
</dbReference>
<feature type="domain" description="F-box" evidence="1">
    <location>
        <begin position="5"/>
        <end position="57"/>
    </location>
</feature>
<dbReference type="PROSITE" id="PS50181">
    <property type="entry name" value="FBOX"/>
    <property type="match status" value="1"/>
</dbReference>
<reference evidence="2" key="1">
    <citation type="submission" date="2023-06" db="EMBL/GenBank/DDBJ databases">
        <authorList>
            <person name="Delattre M."/>
        </authorList>
    </citation>
    <scope>NUCLEOTIDE SEQUENCE</scope>
    <source>
        <strain evidence="2">AF72</strain>
    </source>
</reference>
<organism evidence="2 3">
    <name type="scientific">Mesorhabditis spiculigera</name>
    <dbReference type="NCBI Taxonomy" id="96644"/>
    <lineage>
        <taxon>Eukaryota</taxon>
        <taxon>Metazoa</taxon>
        <taxon>Ecdysozoa</taxon>
        <taxon>Nematoda</taxon>
        <taxon>Chromadorea</taxon>
        <taxon>Rhabditida</taxon>
        <taxon>Rhabditina</taxon>
        <taxon>Rhabditomorpha</taxon>
        <taxon>Rhabditoidea</taxon>
        <taxon>Rhabditidae</taxon>
        <taxon>Mesorhabditinae</taxon>
        <taxon>Mesorhabditis</taxon>
    </lineage>
</organism>
<gene>
    <name evidence="2" type="ORF">MSPICULIGERA_LOCUS25209</name>
</gene>
<comment type="caution">
    <text evidence="2">The sequence shown here is derived from an EMBL/GenBank/DDBJ whole genome shotgun (WGS) entry which is preliminary data.</text>
</comment>
<name>A0AA36DI71_9BILA</name>
<keyword evidence="3" id="KW-1185">Reference proteome</keyword>
<feature type="non-terminal residue" evidence="2">
    <location>
        <position position="1"/>
    </location>
</feature>
<dbReference type="Proteomes" id="UP001177023">
    <property type="component" value="Unassembled WGS sequence"/>
</dbReference>
<accession>A0AA36DI71</accession>
<dbReference type="InterPro" id="IPR001810">
    <property type="entry name" value="F-box_dom"/>
</dbReference>
<evidence type="ECO:0000313" key="2">
    <source>
        <dbReference type="EMBL" id="CAJ0587232.1"/>
    </source>
</evidence>
<evidence type="ECO:0000259" key="1">
    <source>
        <dbReference type="PROSITE" id="PS50181"/>
    </source>
</evidence>
<sequence length="392" mass="44354">MVSLRTPCCRLPLEVETMILSNMTSGELVCQRLDTVNKRFRDMVRRILAHRTVFDTTLPGNSRLCYDTDAPSGSSDLRRLALAQFPYTTHLHADLGSLRILQHHAHGCLSSLQSISVDIHGDGELEQFTKFSPILEPFDELVNECIPASRLVHISLTIHLDSKKSASLCQVRELARCLHQRATDYACWEVTFRDTTKNGQKWYSPVELCGRSDEAAVIYLRAFEQLGIRITRLHVIDALKGTKNQDGSPRTLYMWNEYKRCQELSMDCDIGLLGMNYRQGPQLDPILKTVHLEQCNVAYIAEFIDYLAEDTALERMRVVAPANLATQLPYSKLPGCPIIPNLATFRAESWSKLLQLVPHLEFSLQNGVPKPKAASCAEYEIVPSNPLQFCQY</sequence>
<protein>
    <recommendedName>
        <fullName evidence="1">F-box domain-containing protein</fullName>
    </recommendedName>
</protein>
<evidence type="ECO:0000313" key="3">
    <source>
        <dbReference type="Proteomes" id="UP001177023"/>
    </source>
</evidence>
<dbReference type="AlphaFoldDB" id="A0AA36DI71"/>